<evidence type="ECO:0000256" key="1">
    <source>
        <dbReference type="SAM" id="MobiDB-lite"/>
    </source>
</evidence>
<gene>
    <name evidence="2" type="ORF">PISMIDRAFT_21326</name>
</gene>
<feature type="compositionally biased region" description="Polar residues" evidence="1">
    <location>
        <begin position="55"/>
        <end position="64"/>
    </location>
</feature>
<dbReference type="EMBL" id="KN833689">
    <property type="protein sequence ID" value="KIK29659.1"/>
    <property type="molecule type" value="Genomic_DNA"/>
</dbReference>
<dbReference type="HOGENOM" id="CLU_1267344_0_0_1"/>
<name>A0A0C9ZUH6_9AGAM</name>
<proteinExistence type="predicted"/>
<dbReference type="Proteomes" id="UP000054018">
    <property type="component" value="Unassembled WGS sequence"/>
</dbReference>
<reference evidence="3" key="2">
    <citation type="submission" date="2015-01" db="EMBL/GenBank/DDBJ databases">
        <title>Evolutionary Origins and Diversification of the Mycorrhizal Mutualists.</title>
        <authorList>
            <consortium name="DOE Joint Genome Institute"/>
            <consortium name="Mycorrhizal Genomics Consortium"/>
            <person name="Kohler A."/>
            <person name="Kuo A."/>
            <person name="Nagy L.G."/>
            <person name="Floudas D."/>
            <person name="Copeland A."/>
            <person name="Barry K.W."/>
            <person name="Cichocki N."/>
            <person name="Veneault-Fourrey C."/>
            <person name="LaButti K."/>
            <person name="Lindquist E.A."/>
            <person name="Lipzen A."/>
            <person name="Lundell T."/>
            <person name="Morin E."/>
            <person name="Murat C."/>
            <person name="Riley R."/>
            <person name="Ohm R."/>
            <person name="Sun H."/>
            <person name="Tunlid A."/>
            <person name="Henrissat B."/>
            <person name="Grigoriev I.V."/>
            <person name="Hibbett D.S."/>
            <person name="Martin F."/>
        </authorList>
    </citation>
    <scope>NUCLEOTIDE SEQUENCE [LARGE SCALE GENOMIC DNA]</scope>
    <source>
        <strain evidence="3">441</strain>
    </source>
</reference>
<organism evidence="2 3">
    <name type="scientific">Pisolithus microcarpus 441</name>
    <dbReference type="NCBI Taxonomy" id="765257"/>
    <lineage>
        <taxon>Eukaryota</taxon>
        <taxon>Fungi</taxon>
        <taxon>Dikarya</taxon>
        <taxon>Basidiomycota</taxon>
        <taxon>Agaricomycotina</taxon>
        <taxon>Agaricomycetes</taxon>
        <taxon>Agaricomycetidae</taxon>
        <taxon>Boletales</taxon>
        <taxon>Sclerodermatineae</taxon>
        <taxon>Pisolithaceae</taxon>
        <taxon>Pisolithus</taxon>
    </lineage>
</organism>
<feature type="compositionally biased region" description="Polar residues" evidence="1">
    <location>
        <begin position="35"/>
        <end position="45"/>
    </location>
</feature>
<sequence>MLAPSFLPGPRNRCSSSGATVVPCYNLRPAVFTPSPSARQASSRLQLHPSPPTPAGNQPHQGSETLPLLHLPPLSFTAWTCIPAPIPTTMAHNQDNTKMLPLFQGDYSNKEDPVEWFALFRLAMTKLSDTEKVTCFECQLYPGGLAEEWFTDLDLAEKMSLTDIKNAFIWRWPMMRKPKWSRAQQRERIKDQVLKTEEVGRWIEEEQASDYGQNLWAE</sequence>
<protein>
    <submittedName>
        <fullName evidence="2">Unplaced genomic scaffold scaffold_5, whole genome shotgun sequence</fullName>
    </submittedName>
</protein>
<keyword evidence="3" id="KW-1185">Reference proteome</keyword>
<evidence type="ECO:0000313" key="3">
    <source>
        <dbReference type="Proteomes" id="UP000054018"/>
    </source>
</evidence>
<accession>A0A0C9ZUH6</accession>
<feature type="region of interest" description="Disordered" evidence="1">
    <location>
        <begin position="35"/>
        <end position="66"/>
    </location>
</feature>
<dbReference type="AlphaFoldDB" id="A0A0C9ZUH6"/>
<evidence type="ECO:0000313" key="2">
    <source>
        <dbReference type="EMBL" id="KIK29659.1"/>
    </source>
</evidence>
<reference evidence="2 3" key="1">
    <citation type="submission" date="2014-04" db="EMBL/GenBank/DDBJ databases">
        <authorList>
            <consortium name="DOE Joint Genome Institute"/>
            <person name="Kuo A."/>
            <person name="Kohler A."/>
            <person name="Costa M.D."/>
            <person name="Nagy L.G."/>
            <person name="Floudas D."/>
            <person name="Copeland A."/>
            <person name="Barry K.W."/>
            <person name="Cichocki N."/>
            <person name="Veneault-Fourrey C."/>
            <person name="LaButti K."/>
            <person name="Lindquist E.A."/>
            <person name="Lipzen A."/>
            <person name="Lundell T."/>
            <person name="Morin E."/>
            <person name="Murat C."/>
            <person name="Sun H."/>
            <person name="Tunlid A."/>
            <person name="Henrissat B."/>
            <person name="Grigoriev I.V."/>
            <person name="Hibbett D.S."/>
            <person name="Martin F."/>
            <person name="Nordberg H.P."/>
            <person name="Cantor M.N."/>
            <person name="Hua S.X."/>
        </authorList>
    </citation>
    <scope>NUCLEOTIDE SEQUENCE [LARGE SCALE GENOMIC DNA]</scope>
    <source>
        <strain evidence="2 3">441</strain>
    </source>
</reference>